<keyword evidence="2" id="KW-1185">Reference proteome</keyword>
<organism evidence="1 2">
    <name type="scientific">Amborella trichopoda</name>
    <dbReference type="NCBI Taxonomy" id="13333"/>
    <lineage>
        <taxon>Eukaryota</taxon>
        <taxon>Viridiplantae</taxon>
        <taxon>Streptophyta</taxon>
        <taxon>Embryophyta</taxon>
        <taxon>Tracheophyta</taxon>
        <taxon>Spermatophyta</taxon>
        <taxon>Magnoliopsida</taxon>
        <taxon>Amborellales</taxon>
        <taxon>Amborellaceae</taxon>
        <taxon>Amborella</taxon>
    </lineage>
</organism>
<dbReference type="AlphaFoldDB" id="W1PLC0"/>
<gene>
    <name evidence="1" type="ORF">AMTR_s00027p00227530</name>
</gene>
<dbReference type="HOGENOM" id="CLU_2725559_0_0_1"/>
<sequence length="72" mass="8737">MMPIIRNTVHPHDPTLESKVDALIANRVAMQKMHEYPFIIDHHQWRNQPSTAYHRQWASKTNCCYYDRQKWT</sequence>
<evidence type="ECO:0000313" key="2">
    <source>
        <dbReference type="Proteomes" id="UP000017836"/>
    </source>
</evidence>
<name>W1PLC0_AMBTC</name>
<proteinExistence type="predicted"/>
<reference evidence="2" key="1">
    <citation type="journal article" date="2013" name="Science">
        <title>The Amborella genome and the evolution of flowering plants.</title>
        <authorList>
            <consortium name="Amborella Genome Project"/>
        </authorList>
    </citation>
    <scope>NUCLEOTIDE SEQUENCE [LARGE SCALE GENOMIC DNA]</scope>
</reference>
<dbReference type="Gramene" id="ERN10797">
    <property type="protein sequence ID" value="ERN10797"/>
    <property type="gene ID" value="AMTR_s00027p00227530"/>
</dbReference>
<dbReference type="EMBL" id="KI392798">
    <property type="protein sequence ID" value="ERN10797.1"/>
    <property type="molecule type" value="Genomic_DNA"/>
</dbReference>
<protein>
    <submittedName>
        <fullName evidence="1">Uncharacterized protein</fullName>
    </submittedName>
</protein>
<evidence type="ECO:0000313" key="1">
    <source>
        <dbReference type="EMBL" id="ERN10797.1"/>
    </source>
</evidence>
<accession>W1PLC0</accession>
<dbReference type="Proteomes" id="UP000017836">
    <property type="component" value="Unassembled WGS sequence"/>
</dbReference>